<reference evidence="7" key="2">
    <citation type="submission" date="2020-09" db="EMBL/GenBank/DDBJ databases">
        <authorList>
            <person name="Sun Q."/>
            <person name="Zhou Y."/>
        </authorList>
    </citation>
    <scope>NUCLEOTIDE SEQUENCE</scope>
    <source>
        <strain evidence="7">CGMCC 4.7299</strain>
    </source>
</reference>
<dbReference type="PANTHER" id="PTHR30136:SF24">
    <property type="entry name" value="HTH-TYPE TRANSCRIPTIONAL REPRESSOR ALLR"/>
    <property type="match status" value="1"/>
</dbReference>
<dbReference type="PROSITE" id="PS51078">
    <property type="entry name" value="ICLR_ED"/>
    <property type="match status" value="1"/>
</dbReference>
<dbReference type="Pfam" id="PF09339">
    <property type="entry name" value="HTH_IclR"/>
    <property type="match status" value="1"/>
</dbReference>
<keyword evidence="2" id="KW-0238">DNA-binding</keyword>
<organism evidence="7 8">
    <name type="scientific">Mangrovihabitans endophyticus</name>
    <dbReference type="NCBI Taxonomy" id="1751298"/>
    <lineage>
        <taxon>Bacteria</taxon>
        <taxon>Bacillati</taxon>
        <taxon>Actinomycetota</taxon>
        <taxon>Actinomycetes</taxon>
        <taxon>Micromonosporales</taxon>
        <taxon>Micromonosporaceae</taxon>
        <taxon>Mangrovihabitans</taxon>
    </lineage>
</organism>
<reference evidence="7" key="1">
    <citation type="journal article" date="2014" name="Int. J. Syst. Evol. Microbiol.">
        <title>Complete genome sequence of Corynebacterium casei LMG S-19264T (=DSM 44701T), isolated from a smear-ripened cheese.</title>
        <authorList>
            <consortium name="US DOE Joint Genome Institute (JGI-PGF)"/>
            <person name="Walter F."/>
            <person name="Albersmeier A."/>
            <person name="Kalinowski J."/>
            <person name="Ruckert C."/>
        </authorList>
    </citation>
    <scope>NUCLEOTIDE SEQUENCE</scope>
    <source>
        <strain evidence="7">CGMCC 4.7299</strain>
    </source>
</reference>
<dbReference type="InterPro" id="IPR005471">
    <property type="entry name" value="Tscrpt_reg_IclR_N"/>
</dbReference>
<evidence type="ECO:0000256" key="4">
    <source>
        <dbReference type="SAM" id="MobiDB-lite"/>
    </source>
</evidence>
<evidence type="ECO:0000256" key="1">
    <source>
        <dbReference type="ARBA" id="ARBA00023015"/>
    </source>
</evidence>
<sequence>MHGLSILQMFDDDHQVVTVAQIARQIGVHRSNASRLAATLHALGFLTRADEAGQYRLGPQLIRLGRLAGAGNDLSRQAAGPLRALVRLTGETGHIGILDGTDAVTSVVVDGWHTVRMHSRPNKRSPAHNSSIGKALLAGLDDTEIRRRYRGRRLSAKTPNSITSLAGLLREVELIRARGYAVDDEELETGLRCLAAPITDAAGTVVASLGLSGPALRMTEAAVADLAPHVCAAAAEATRAIGGRAEAMPPAAAPDASAPSRHGTTPAPDGGHRFPAASR</sequence>
<dbReference type="SUPFAM" id="SSF46785">
    <property type="entry name" value="Winged helix' DNA-binding domain"/>
    <property type="match status" value="1"/>
</dbReference>
<dbReference type="InterPro" id="IPR036390">
    <property type="entry name" value="WH_DNA-bd_sf"/>
</dbReference>
<dbReference type="InterPro" id="IPR014757">
    <property type="entry name" value="Tscrpt_reg_IclR_C"/>
</dbReference>
<gene>
    <name evidence="7" type="ORF">GCM10012284_50060</name>
</gene>
<evidence type="ECO:0000259" key="6">
    <source>
        <dbReference type="PROSITE" id="PS51078"/>
    </source>
</evidence>
<feature type="domain" description="HTH iclR-type" evidence="5">
    <location>
        <begin position="1"/>
        <end position="59"/>
    </location>
</feature>
<accession>A0A8J3FQG9</accession>
<dbReference type="Proteomes" id="UP000656042">
    <property type="component" value="Unassembled WGS sequence"/>
</dbReference>
<feature type="domain" description="IclR-ED" evidence="6">
    <location>
        <begin position="60"/>
        <end position="243"/>
    </location>
</feature>
<keyword evidence="8" id="KW-1185">Reference proteome</keyword>
<dbReference type="Gene3D" id="3.30.450.40">
    <property type="match status" value="1"/>
</dbReference>
<dbReference type="GO" id="GO:0003677">
    <property type="term" value="F:DNA binding"/>
    <property type="evidence" value="ECO:0007669"/>
    <property type="project" value="UniProtKB-KW"/>
</dbReference>
<comment type="caution">
    <text evidence="7">The sequence shown here is derived from an EMBL/GenBank/DDBJ whole genome shotgun (WGS) entry which is preliminary data.</text>
</comment>
<dbReference type="SUPFAM" id="SSF55781">
    <property type="entry name" value="GAF domain-like"/>
    <property type="match status" value="1"/>
</dbReference>
<keyword evidence="3" id="KW-0804">Transcription</keyword>
<evidence type="ECO:0000313" key="7">
    <source>
        <dbReference type="EMBL" id="GGL09381.1"/>
    </source>
</evidence>
<dbReference type="PROSITE" id="PS51077">
    <property type="entry name" value="HTH_ICLR"/>
    <property type="match status" value="1"/>
</dbReference>
<feature type="compositionally biased region" description="Low complexity" evidence="4">
    <location>
        <begin position="246"/>
        <end position="259"/>
    </location>
</feature>
<evidence type="ECO:0000256" key="2">
    <source>
        <dbReference type="ARBA" id="ARBA00023125"/>
    </source>
</evidence>
<keyword evidence="1" id="KW-0805">Transcription regulation</keyword>
<dbReference type="AlphaFoldDB" id="A0A8J3FQG9"/>
<proteinExistence type="predicted"/>
<dbReference type="SMART" id="SM00346">
    <property type="entry name" value="HTH_ICLR"/>
    <property type="match status" value="1"/>
</dbReference>
<dbReference type="Pfam" id="PF01614">
    <property type="entry name" value="IclR_C"/>
    <property type="match status" value="1"/>
</dbReference>
<dbReference type="InterPro" id="IPR050707">
    <property type="entry name" value="HTH_MetabolicPath_Reg"/>
</dbReference>
<evidence type="ECO:0000259" key="5">
    <source>
        <dbReference type="PROSITE" id="PS51077"/>
    </source>
</evidence>
<dbReference type="GO" id="GO:0003700">
    <property type="term" value="F:DNA-binding transcription factor activity"/>
    <property type="evidence" value="ECO:0007669"/>
    <property type="project" value="TreeGrafter"/>
</dbReference>
<feature type="region of interest" description="Disordered" evidence="4">
    <location>
        <begin position="246"/>
        <end position="279"/>
    </location>
</feature>
<dbReference type="GO" id="GO:0045892">
    <property type="term" value="P:negative regulation of DNA-templated transcription"/>
    <property type="evidence" value="ECO:0007669"/>
    <property type="project" value="TreeGrafter"/>
</dbReference>
<evidence type="ECO:0000313" key="8">
    <source>
        <dbReference type="Proteomes" id="UP000656042"/>
    </source>
</evidence>
<dbReference type="EMBL" id="BMMX01000032">
    <property type="protein sequence ID" value="GGL09381.1"/>
    <property type="molecule type" value="Genomic_DNA"/>
</dbReference>
<dbReference type="Gene3D" id="1.10.10.10">
    <property type="entry name" value="Winged helix-like DNA-binding domain superfamily/Winged helix DNA-binding domain"/>
    <property type="match status" value="1"/>
</dbReference>
<evidence type="ECO:0000256" key="3">
    <source>
        <dbReference type="ARBA" id="ARBA00023163"/>
    </source>
</evidence>
<dbReference type="PANTHER" id="PTHR30136">
    <property type="entry name" value="HELIX-TURN-HELIX TRANSCRIPTIONAL REGULATOR, ICLR FAMILY"/>
    <property type="match status" value="1"/>
</dbReference>
<dbReference type="InterPro" id="IPR036388">
    <property type="entry name" value="WH-like_DNA-bd_sf"/>
</dbReference>
<dbReference type="InterPro" id="IPR029016">
    <property type="entry name" value="GAF-like_dom_sf"/>
</dbReference>
<name>A0A8J3FQG9_9ACTN</name>
<protein>
    <submittedName>
        <fullName evidence="7">IclR family transcriptional regulator</fullName>
    </submittedName>
</protein>